<keyword evidence="1" id="KW-0812">Transmembrane</keyword>
<dbReference type="AlphaFoldDB" id="A0A0X3Q6S6"/>
<name>A0A0X3Q6S6_SCHSO</name>
<keyword evidence="1" id="KW-0472">Membrane</keyword>
<reference evidence="2" key="1">
    <citation type="submission" date="2016-01" db="EMBL/GenBank/DDBJ databases">
        <title>Reference transcriptome for the parasite Schistocephalus solidus: insights into the molecular evolution of parasitism.</title>
        <authorList>
            <person name="Hebert F.O."/>
            <person name="Grambauer S."/>
            <person name="Barber I."/>
            <person name="Landry C.R."/>
            <person name="Aubin-Horth N."/>
        </authorList>
    </citation>
    <scope>NUCLEOTIDE SEQUENCE</scope>
</reference>
<evidence type="ECO:0000313" key="2">
    <source>
        <dbReference type="EMBL" id="JAP56402.1"/>
    </source>
</evidence>
<keyword evidence="1" id="KW-1133">Transmembrane helix</keyword>
<protein>
    <submittedName>
        <fullName evidence="2">Uncharacterized protein</fullName>
    </submittedName>
</protein>
<sequence length="103" mass="11300">MQRFRGHTLRDPLPPIRYAFRDGFDGRFQLILLLLAPTTIDHRAVLKLALRGALVSALFLLLISAGVTVLIITVNSVVATLHRGGILKRANRKAGLISCTQEA</sequence>
<gene>
    <name evidence="2" type="ORF">TR93818</name>
</gene>
<organism evidence="2">
    <name type="scientific">Schistocephalus solidus</name>
    <name type="common">Tapeworm</name>
    <dbReference type="NCBI Taxonomy" id="70667"/>
    <lineage>
        <taxon>Eukaryota</taxon>
        <taxon>Metazoa</taxon>
        <taxon>Spiralia</taxon>
        <taxon>Lophotrochozoa</taxon>
        <taxon>Platyhelminthes</taxon>
        <taxon>Cestoda</taxon>
        <taxon>Eucestoda</taxon>
        <taxon>Diphyllobothriidea</taxon>
        <taxon>Diphyllobothriidae</taxon>
        <taxon>Schistocephalus</taxon>
    </lineage>
</organism>
<feature type="transmembrane region" description="Helical" evidence="1">
    <location>
        <begin position="53"/>
        <end position="74"/>
    </location>
</feature>
<evidence type="ECO:0000256" key="1">
    <source>
        <dbReference type="SAM" id="Phobius"/>
    </source>
</evidence>
<accession>A0A0X3Q6S6</accession>
<dbReference type="EMBL" id="GEEE01006823">
    <property type="protein sequence ID" value="JAP56402.1"/>
    <property type="molecule type" value="Transcribed_RNA"/>
</dbReference>
<proteinExistence type="predicted"/>